<feature type="region of interest" description="Disordered" evidence="1">
    <location>
        <begin position="35"/>
        <end position="65"/>
    </location>
</feature>
<dbReference type="PROSITE" id="PS51257">
    <property type="entry name" value="PROKAR_LIPOPROTEIN"/>
    <property type="match status" value="1"/>
</dbReference>
<evidence type="ECO:0000256" key="1">
    <source>
        <dbReference type="SAM" id="MobiDB-lite"/>
    </source>
</evidence>
<organism evidence="3 4">
    <name type="scientific">Limnothrix redekei LRLZ20PSL1</name>
    <dbReference type="NCBI Taxonomy" id="3112953"/>
    <lineage>
        <taxon>Bacteria</taxon>
        <taxon>Bacillati</taxon>
        <taxon>Cyanobacteriota</taxon>
        <taxon>Cyanophyceae</taxon>
        <taxon>Pseudanabaenales</taxon>
        <taxon>Pseudanabaenaceae</taxon>
        <taxon>Limnothrix</taxon>
    </lineage>
</organism>
<dbReference type="Proteomes" id="UP001604335">
    <property type="component" value="Unassembled WGS sequence"/>
</dbReference>
<gene>
    <name evidence="3" type="ORF">VPK24_14215</name>
</gene>
<comment type="caution">
    <text evidence="3">The sequence shown here is derived from an EMBL/GenBank/DDBJ whole genome shotgun (WGS) entry which is preliminary data.</text>
</comment>
<keyword evidence="2" id="KW-0732">Signal</keyword>
<keyword evidence="4" id="KW-1185">Reference proteome</keyword>
<dbReference type="InterPro" id="IPR032710">
    <property type="entry name" value="NTF2-like_dom_sf"/>
</dbReference>
<proteinExistence type="predicted"/>
<feature type="signal peptide" evidence="2">
    <location>
        <begin position="1"/>
        <end position="26"/>
    </location>
</feature>
<dbReference type="RefSeq" id="WP_393014352.1">
    <property type="nucleotide sequence ID" value="NZ_JAZAQF010000082.1"/>
</dbReference>
<dbReference type="SUPFAM" id="SSF54427">
    <property type="entry name" value="NTF2-like"/>
    <property type="match status" value="1"/>
</dbReference>
<sequence>MAQVWRRLRVAIFSAVIGAIGTGAMACPQSLAATLTQPHQAKTQPERPRVPPRTPPRTPPRMRPPVELTENQIRSRLEGLLAAIKNQDIEAIVSFYAPNAAIRATVNLAGGSQIIRLDGRQQIRDLLELAYPQMRMTAVRYEDLVIEISPDRSQAVVTCTLFQSALARDQPLNSVANQRLVFRVIDQEILITEDISEETSRSFPKN</sequence>
<evidence type="ECO:0000256" key="2">
    <source>
        <dbReference type="SAM" id="SignalP"/>
    </source>
</evidence>
<accession>A0ABW7CD86</accession>
<evidence type="ECO:0000313" key="4">
    <source>
        <dbReference type="Proteomes" id="UP001604335"/>
    </source>
</evidence>
<evidence type="ECO:0008006" key="5">
    <source>
        <dbReference type="Google" id="ProtNLM"/>
    </source>
</evidence>
<evidence type="ECO:0000313" key="3">
    <source>
        <dbReference type="EMBL" id="MFG3818798.1"/>
    </source>
</evidence>
<name>A0ABW7CD86_9CYAN</name>
<dbReference type="Gene3D" id="3.10.450.50">
    <property type="match status" value="1"/>
</dbReference>
<feature type="chain" id="PRO_5045380581" description="SnoaL-like domain-containing protein" evidence="2">
    <location>
        <begin position="27"/>
        <end position="206"/>
    </location>
</feature>
<dbReference type="EMBL" id="JAZAQF010000082">
    <property type="protein sequence ID" value="MFG3818798.1"/>
    <property type="molecule type" value="Genomic_DNA"/>
</dbReference>
<protein>
    <recommendedName>
        <fullName evidence="5">SnoaL-like domain-containing protein</fullName>
    </recommendedName>
</protein>
<reference evidence="4" key="1">
    <citation type="journal article" date="2024" name="Algal Res.">
        <title>Biochemical, toxicological and genomic investigation of a high-biomass producing Limnothrix strain isolated from Italian shallow drinking water reservoir.</title>
        <authorList>
            <person name="Simonazzi M."/>
            <person name="Shishido T.K."/>
            <person name="Delbaje E."/>
            <person name="Wahlsten M."/>
            <person name="Fewer D.P."/>
            <person name="Sivonen K."/>
            <person name="Pezzolesi L."/>
            <person name="Pistocchi R."/>
        </authorList>
    </citation>
    <scope>NUCLEOTIDE SEQUENCE [LARGE SCALE GENOMIC DNA]</scope>
    <source>
        <strain evidence="4">LRLZ20PSL1</strain>
    </source>
</reference>
<feature type="compositionally biased region" description="Pro residues" evidence="1">
    <location>
        <begin position="51"/>
        <end position="63"/>
    </location>
</feature>